<reference evidence="2 3" key="1">
    <citation type="submission" date="2023-08" db="EMBL/GenBank/DDBJ databases">
        <title>Helicovermis profunda gen. nov., sp. nov., a novel mesophilic, fermentative bacterium within the Bacillota from a deep-sea hydrothermal vent chimney.</title>
        <authorList>
            <person name="Miyazaki U."/>
            <person name="Mizutani D."/>
            <person name="Hashimoto Y."/>
            <person name="Tame A."/>
            <person name="Sawayama S."/>
            <person name="Miyazaki J."/>
            <person name="Takai K."/>
            <person name="Nakagawa S."/>
        </authorList>
    </citation>
    <scope>NUCLEOTIDE SEQUENCE [LARGE SCALE GENOMIC DNA]</scope>
    <source>
        <strain evidence="2 3">S502</strain>
    </source>
</reference>
<dbReference type="EMBL" id="AP028654">
    <property type="protein sequence ID" value="BEP29699.1"/>
    <property type="molecule type" value="Genomic_DNA"/>
</dbReference>
<sequence>MEMTTSDTDDVPEQKAKNEIDKEVDPGHIISEIKNLLVEHKDPSNKLQEYIDHVEKKIDIVNKNELNNIDKEEVKKLIEKHPYFKNPNSYSIRLITIMKYLKKKNVNVSLLDIDLLVEKIILSIDGVVKEGYGKYSRKK</sequence>
<feature type="compositionally biased region" description="Basic and acidic residues" evidence="1">
    <location>
        <begin position="12"/>
        <end position="22"/>
    </location>
</feature>
<dbReference type="Proteomes" id="UP001321786">
    <property type="component" value="Chromosome"/>
</dbReference>
<feature type="region of interest" description="Disordered" evidence="1">
    <location>
        <begin position="1"/>
        <end position="22"/>
    </location>
</feature>
<evidence type="ECO:0000313" key="2">
    <source>
        <dbReference type="EMBL" id="BEP29699.1"/>
    </source>
</evidence>
<evidence type="ECO:0000256" key="1">
    <source>
        <dbReference type="SAM" id="MobiDB-lite"/>
    </source>
</evidence>
<keyword evidence="3" id="KW-1185">Reference proteome</keyword>
<accession>A0AAU9ENJ4</accession>
<proteinExistence type="predicted"/>
<dbReference type="KEGG" id="hprf:HLPR_20300"/>
<organism evidence="2 3">
    <name type="scientific">Helicovermis profundi</name>
    <dbReference type="NCBI Taxonomy" id="3065157"/>
    <lineage>
        <taxon>Bacteria</taxon>
        <taxon>Bacillati</taxon>
        <taxon>Bacillota</taxon>
        <taxon>Clostridia</taxon>
        <taxon>Helicovermis</taxon>
    </lineage>
</organism>
<dbReference type="RefSeq" id="WP_338535319.1">
    <property type="nucleotide sequence ID" value="NZ_AP028654.1"/>
</dbReference>
<name>A0AAU9ENJ4_9FIRM</name>
<dbReference type="AlphaFoldDB" id="A0AAU9ENJ4"/>
<protein>
    <submittedName>
        <fullName evidence="2">Uncharacterized protein</fullName>
    </submittedName>
</protein>
<gene>
    <name evidence="2" type="ORF">HLPR_20300</name>
</gene>
<evidence type="ECO:0000313" key="3">
    <source>
        <dbReference type="Proteomes" id="UP001321786"/>
    </source>
</evidence>